<dbReference type="EMBL" id="FN430329">
    <property type="protein sequence ID" value="CAZ84478.1"/>
    <property type="molecule type" value="Genomic_DNA"/>
</dbReference>
<keyword evidence="2" id="KW-1185">Reference proteome</keyword>
<evidence type="ECO:0000313" key="1">
    <source>
        <dbReference type="EMBL" id="CAZ84478.1"/>
    </source>
</evidence>
<sequence>MPLVQTYGRYEVAYGRLTHLIVSPCRNPIPRPHQTQHDRLVLYGREIPHRARVTRVQRSKPSVLHRRIEAFWESCRFKRFFFLFSLSLSFFAYR</sequence>
<dbReference type="HOGENOM" id="CLU_2387764_0_0_1"/>
<dbReference type="InParanoid" id="D5GIY5"/>
<accession>D5GIY5</accession>
<dbReference type="KEGG" id="tml:GSTUM_00008739001"/>
<dbReference type="Proteomes" id="UP000006911">
    <property type="component" value="Unassembled WGS sequence"/>
</dbReference>
<organism evidence="1 2">
    <name type="scientific">Tuber melanosporum (strain Mel28)</name>
    <name type="common">Perigord black truffle</name>
    <dbReference type="NCBI Taxonomy" id="656061"/>
    <lineage>
        <taxon>Eukaryota</taxon>
        <taxon>Fungi</taxon>
        <taxon>Dikarya</taxon>
        <taxon>Ascomycota</taxon>
        <taxon>Pezizomycotina</taxon>
        <taxon>Pezizomycetes</taxon>
        <taxon>Pezizales</taxon>
        <taxon>Tuberaceae</taxon>
        <taxon>Tuber</taxon>
    </lineage>
</organism>
<proteinExistence type="predicted"/>
<dbReference type="AlphaFoldDB" id="D5GIY5"/>
<reference evidence="1 2" key="1">
    <citation type="journal article" date="2010" name="Nature">
        <title>Perigord black truffle genome uncovers evolutionary origins and mechanisms of symbiosis.</title>
        <authorList>
            <person name="Martin F."/>
            <person name="Kohler A."/>
            <person name="Murat C."/>
            <person name="Balestrini R."/>
            <person name="Coutinho P.M."/>
            <person name="Jaillon O."/>
            <person name="Montanini B."/>
            <person name="Morin E."/>
            <person name="Noel B."/>
            <person name="Percudani R."/>
            <person name="Porcel B."/>
            <person name="Rubini A."/>
            <person name="Amicucci A."/>
            <person name="Amselem J."/>
            <person name="Anthouard V."/>
            <person name="Arcioni S."/>
            <person name="Artiguenave F."/>
            <person name="Aury J.M."/>
            <person name="Ballario P."/>
            <person name="Bolchi A."/>
            <person name="Brenna A."/>
            <person name="Brun A."/>
            <person name="Buee M."/>
            <person name="Cantarel B."/>
            <person name="Chevalier G."/>
            <person name="Couloux A."/>
            <person name="Da Silva C."/>
            <person name="Denoeud F."/>
            <person name="Duplessis S."/>
            <person name="Ghignone S."/>
            <person name="Hilselberger B."/>
            <person name="Iotti M."/>
            <person name="Marcais B."/>
            <person name="Mello A."/>
            <person name="Miranda M."/>
            <person name="Pacioni G."/>
            <person name="Quesneville H."/>
            <person name="Riccioni C."/>
            <person name="Ruotolo R."/>
            <person name="Splivallo R."/>
            <person name="Stocchi V."/>
            <person name="Tisserant E."/>
            <person name="Viscomi A.R."/>
            <person name="Zambonelli A."/>
            <person name="Zampieri E."/>
            <person name="Henrissat B."/>
            <person name="Lebrun M.H."/>
            <person name="Paolocci F."/>
            <person name="Bonfante P."/>
            <person name="Ottonello S."/>
            <person name="Wincker P."/>
        </authorList>
    </citation>
    <scope>NUCLEOTIDE SEQUENCE [LARGE SCALE GENOMIC DNA]</scope>
    <source>
        <strain evidence="1 2">Mel28</strain>
    </source>
</reference>
<evidence type="ECO:0000313" key="2">
    <source>
        <dbReference type="Proteomes" id="UP000006911"/>
    </source>
</evidence>
<protein>
    <submittedName>
        <fullName evidence="1">(Perigord truffle) hypothetical protein</fullName>
    </submittedName>
</protein>
<gene>
    <name evidence="1" type="ORF">GSTUM_00008739001</name>
</gene>
<name>D5GIY5_TUBMM</name>